<organism evidence="1 2">
    <name type="scientific">Populus trichocarpa</name>
    <name type="common">Western balsam poplar</name>
    <name type="synonym">Populus balsamifera subsp. trichocarpa</name>
    <dbReference type="NCBI Taxonomy" id="3694"/>
    <lineage>
        <taxon>Eukaryota</taxon>
        <taxon>Viridiplantae</taxon>
        <taxon>Streptophyta</taxon>
        <taxon>Embryophyta</taxon>
        <taxon>Tracheophyta</taxon>
        <taxon>Spermatophyta</taxon>
        <taxon>Magnoliopsida</taxon>
        <taxon>eudicotyledons</taxon>
        <taxon>Gunneridae</taxon>
        <taxon>Pentapetalae</taxon>
        <taxon>rosids</taxon>
        <taxon>fabids</taxon>
        <taxon>Malpighiales</taxon>
        <taxon>Salicaceae</taxon>
        <taxon>Saliceae</taxon>
        <taxon>Populus</taxon>
    </lineage>
</organism>
<accession>A0A3N7FSS5</accession>
<evidence type="ECO:0000313" key="2">
    <source>
        <dbReference type="Proteomes" id="UP000006729"/>
    </source>
</evidence>
<dbReference type="Proteomes" id="UP000006729">
    <property type="component" value="Chromosome 4"/>
</dbReference>
<dbReference type="AlphaFoldDB" id="A0A3N7FSS5"/>
<dbReference type="EMBL" id="CM009293">
    <property type="protein sequence ID" value="RQO89591.1"/>
    <property type="molecule type" value="Genomic_DNA"/>
</dbReference>
<dbReference type="InParanoid" id="A0A3N7FSS5"/>
<reference evidence="1 2" key="1">
    <citation type="journal article" date="2006" name="Science">
        <title>The genome of black cottonwood, Populus trichocarpa (Torr. &amp; Gray).</title>
        <authorList>
            <person name="Tuskan G.A."/>
            <person name="Difazio S."/>
            <person name="Jansson S."/>
            <person name="Bohlmann J."/>
            <person name="Grigoriev I."/>
            <person name="Hellsten U."/>
            <person name="Putnam N."/>
            <person name="Ralph S."/>
            <person name="Rombauts S."/>
            <person name="Salamov A."/>
            <person name="Schein J."/>
            <person name="Sterck L."/>
            <person name="Aerts A."/>
            <person name="Bhalerao R.R."/>
            <person name="Bhalerao R.P."/>
            <person name="Blaudez D."/>
            <person name="Boerjan W."/>
            <person name="Brun A."/>
            <person name="Brunner A."/>
            <person name="Busov V."/>
            <person name="Campbell M."/>
            <person name="Carlson J."/>
            <person name="Chalot M."/>
            <person name="Chapman J."/>
            <person name="Chen G.L."/>
            <person name="Cooper D."/>
            <person name="Coutinho P.M."/>
            <person name="Couturier J."/>
            <person name="Covert S."/>
            <person name="Cronk Q."/>
            <person name="Cunningham R."/>
            <person name="Davis J."/>
            <person name="Degroeve S."/>
            <person name="Dejardin A."/>
            <person name="Depamphilis C."/>
            <person name="Detter J."/>
            <person name="Dirks B."/>
            <person name="Dubchak I."/>
            <person name="Duplessis S."/>
            <person name="Ehlting J."/>
            <person name="Ellis B."/>
            <person name="Gendler K."/>
            <person name="Goodstein D."/>
            <person name="Gribskov M."/>
            <person name="Grimwood J."/>
            <person name="Groover A."/>
            <person name="Gunter L."/>
            <person name="Hamberger B."/>
            <person name="Heinze B."/>
            <person name="Helariutta Y."/>
            <person name="Henrissat B."/>
            <person name="Holligan D."/>
            <person name="Holt R."/>
            <person name="Huang W."/>
            <person name="Islam-Faridi N."/>
            <person name="Jones S."/>
            <person name="Jones-Rhoades M."/>
            <person name="Jorgensen R."/>
            <person name="Joshi C."/>
            <person name="Kangasjarvi J."/>
            <person name="Karlsson J."/>
            <person name="Kelleher C."/>
            <person name="Kirkpatrick R."/>
            <person name="Kirst M."/>
            <person name="Kohler A."/>
            <person name="Kalluri U."/>
            <person name="Larimer F."/>
            <person name="Leebens-Mack J."/>
            <person name="Leple J.C."/>
            <person name="Locascio P."/>
            <person name="Lou Y."/>
            <person name="Lucas S."/>
            <person name="Martin F."/>
            <person name="Montanini B."/>
            <person name="Napoli C."/>
            <person name="Nelson D.R."/>
            <person name="Nelson C."/>
            <person name="Nieminen K."/>
            <person name="Nilsson O."/>
            <person name="Pereda V."/>
            <person name="Peter G."/>
            <person name="Philippe R."/>
            <person name="Pilate G."/>
            <person name="Poliakov A."/>
            <person name="Razumovskaya J."/>
            <person name="Richardson P."/>
            <person name="Rinaldi C."/>
            <person name="Ritland K."/>
            <person name="Rouze P."/>
            <person name="Ryaboy D."/>
            <person name="Schmutz J."/>
            <person name="Schrader J."/>
            <person name="Segerman B."/>
            <person name="Shin H."/>
            <person name="Siddiqui A."/>
            <person name="Sterky F."/>
            <person name="Terry A."/>
            <person name="Tsai C.J."/>
            <person name="Uberbacher E."/>
            <person name="Unneberg P."/>
            <person name="Vahala J."/>
            <person name="Wall K."/>
            <person name="Wessler S."/>
            <person name="Yang G."/>
            <person name="Yin T."/>
            <person name="Douglas C."/>
            <person name="Marra M."/>
            <person name="Sandberg G."/>
            <person name="Van de Peer Y."/>
            <person name="Rokhsar D."/>
        </authorList>
    </citation>
    <scope>NUCLEOTIDE SEQUENCE [LARGE SCALE GENOMIC DNA]</scope>
    <source>
        <strain evidence="2">cv. Nisqually</strain>
    </source>
</reference>
<keyword evidence="2" id="KW-1185">Reference proteome</keyword>
<gene>
    <name evidence="1" type="ORF">POPTR_004G202301</name>
</gene>
<sequence length="71" mass="8630">MLRKHRASGASNWLLMAVTSITRHPTSIWEREREWQQGWSCFYHSHMTRDVVSQYLYLNGLAKHLYKFRVY</sequence>
<evidence type="ECO:0000313" key="1">
    <source>
        <dbReference type="EMBL" id="RQO89591.1"/>
    </source>
</evidence>
<protein>
    <submittedName>
        <fullName evidence="1">Uncharacterized protein</fullName>
    </submittedName>
</protein>
<proteinExistence type="predicted"/>
<name>A0A3N7FSS5_POPTR</name>